<evidence type="ECO:0000313" key="6">
    <source>
        <dbReference type="Proteomes" id="UP000887226"/>
    </source>
</evidence>
<dbReference type="AlphaFoldDB" id="A0A9P8CHV8"/>
<evidence type="ECO:0000313" key="5">
    <source>
        <dbReference type="EMBL" id="KAG9245866.1"/>
    </source>
</evidence>
<organism evidence="5 6">
    <name type="scientific">Calycina marina</name>
    <dbReference type="NCBI Taxonomy" id="1763456"/>
    <lineage>
        <taxon>Eukaryota</taxon>
        <taxon>Fungi</taxon>
        <taxon>Dikarya</taxon>
        <taxon>Ascomycota</taxon>
        <taxon>Pezizomycotina</taxon>
        <taxon>Leotiomycetes</taxon>
        <taxon>Helotiales</taxon>
        <taxon>Pezizellaceae</taxon>
        <taxon>Calycina</taxon>
    </lineage>
</organism>
<comment type="caution">
    <text evidence="5">The sequence shown here is derived from an EMBL/GenBank/DDBJ whole genome shotgun (WGS) entry which is preliminary data.</text>
</comment>
<dbReference type="InterPro" id="IPR003817">
    <property type="entry name" value="PS_Dcarbxylase"/>
</dbReference>
<evidence type="ECO:0000259" key="4">
    <source>
        <dbReference type="Pfam" id="PF12588"/>
    </source>
</evidence>
<dbReference type="GO" id="GO:0004609">
    <property type="term" value="F:phosphatidylserine decarboxylase activity"/>
    <property type="evidence" value="ECO:0007669"/>
    <property type="project" value="InterPro"/>
</dbReference>
<name>A0A9P8CHV8_9HELO</name>
<dbReference type="GO" id="GO:0005739">
    <property type="term" value="C:mitochondrion"/>
    <property type="evidence" value="ECO:0007669"/>
    <property type="project" value="TreeGrafter"/>
</dbReference>
<dbReference type="GO" id="GO:0006646">
    <property type="term" value="P:phosphatidylethanolamine biosynthetic process"/>
    <property type="evidence" value="ECO:0007669"/>
    <property type="project" value="TreeGrafter"/>
</dbReference>
<dbReference type="PANTHER" id="PTHR10067:SF9">
    <property type="entry name" value="PHOSPHATIDYLSERINE DECARBOXYLASE FAMILY PROTEIN (AFU_ORTHOLOGUE AFUA_7G01730)"/>
    <property type="match status" value="1"/>
</dbReference>
<dbReference type="EMBL" id="MU253827">
    <property type="protein sequence ID" value="KAG9245866.1"/>
    <property type="molecule type" value="Genomic_DNA"/>
</dbReference>
<accession>A0A9P8CHV8</accession>
<dbReference type="OrthoDB" id="5973539at2759"/>
<evidence type="ECO:0000256" key="2">
    <source>
        <dbReference type="ARBA" id="ARBA00023239"/>
    </source>
</evidence>
<dbReference type="PANTHER" id="PTHR10067">
    <property type="entry name" value="PHOSPHATIDYLSERINE DECARBOXYLASE"/>
    <property type="match status" value="1"/>
</dbReference>
<dbReference type="Proteomes" id="UP000887226">
    <property type="component" value="Unassembled WGS sequence"/>
</dbReference>
<sequence length="444" mass="49688">MRDSKPPDIPEQHRPIRPGNWLPEDHRVHRAWLQQTVKDSDSTPKDFHPEIQEMKELIENDTRMRLLVETMFSQISSKKVYQQNPAGERQVRDYQHMLELMNHLMTTAPSYSEKENQVGLVGLPFHAIFDWPMGTASGFAVFLDLQFNAALKKILDAWGRFLMTEASADVLGDGLSGWLGPVGKKDLTQTANLATGTRRTFEETYECDPEKKNHGFTSWDDFFTRKYKEGVRPVASPDDDDIISNACESQPYKVAHNVEAHAKFWIKGQPYSITDMLAHHALAPHFVGGTIYQAFLSALSYHRWHAPVTGRIVSIHLVPGTYFSEPPFTGFQDAEGIAMDGVNSGQEYLTALATRALIFIEADNAAIGLMCVSMIGMVEVSTCDVTVKEGQQVAKGEELGMFHYGGSSHCLLFREGVNVMGFPDTGRTTNVPVRSKVGHVVRKT</sequence>
<dbReference type="InterPro" id="IPR022237">
    <property type="entry name" value="PsiD-like"/>
</dbReference>
<feature type="region of interest" description="Disordered" evidence="3">
    <location>
        <begin position="1"/>
        <end position="22"/>
    </location>
</feature>
<evidence type="ECO:0000256" key="3">
    <source>
        <dbReference type="SAM" id="MobiDB-lite"/>
    </source>
</evidence>
<gene>
    <name evidence="5" type="ORF">BJ878DRAFT_499492</name>
</gene>
<evidence type="ECO:0000256" key="1">
    <source>
        <dbReference type="ARBA" id="ARBA00022793"/>
    </source>
</evidence>
<dbReference type="Pfam" id="PF02666">
    <property type="entry name" value="PS_Dcarbxylase"/>
    <property type="match status" value="1"/>
</dbReference>
<keyword evidence="1" id="KW-0210">Decarboxylase</keyword>
<reference evidence="5" key="1">
    <citation type="journal article" date="2021" name="IMA Fungus">
        <title>Genomic characterization of three marine fungi, including Emericellopsis atlantica sp. nov. with signatures of a generalist lifestyle and marine biomass degradation.</title>
        <authorList>
            <person name="Hagestad O.C."/>
            <person name="Hou L."/>
            <person name="Andersen J.H."/>
            <person name="Hansen E.H."/>
            <person name="Altermark B."/>
            <person name="Li C."/>
            <person name="Kuhnert E."/>
            <person name="Cox R.J."/>
            <person name="Crous P.W."/>
            <person name="Spatafora J.W."/>
            <person name="Lail K."/>
            <person name="Amirebrahimi M."/>
            <person name="Lipzen A."/>
            <person name="Pangilinan J."/>
            <person name="Andreopoulos W."/>
            <person name="Hayes R.D."/>
            <person name="Ng V."/>
            <person name="Grigoriev I.V."/>
            <person name="Jackson S.A."/>
            <person name="Sutton T.D.S."/>
            <person name="Dobson A.D.W."/>
            <person name="Rama T."/>
        </authorList>
    </citation>
    <scope>NUCLEOTIDE SEQUENCE</scope>
    <source>
        <strain evidence="5">TRa3180A</strain>
    </source>
</reference>
<keyword evidence="6" id="KW-1185">Reference proteome</keyword>
<dbReference type="Pfam" id="PF12588">
    <property type="entry name" value="PSDC"/>
    <property type="match status" value="1"/>
</dbReference>
<keyword evidence="2" id="KW-0456">Lyase</keyword>
<protein>
    <submittedName>
        <fullName evidence="5">Phophatidylserine decarboxylase-domain-containing protein</fullName>
    </submittedName>
</protein>
<feature type="domain" description="L-tryptophan decarboxylase PsiD-like" evidence="4">
    <location>
        <begin position="48"/>
        <end position="186"/>
    </location>
</feature>
<proteinExistence type="predicted"/>
<feature type="compositionally biased region" description="Basic and acidic residues" evidence="3">
    <location>
        <begin position="1"/>
        <end position="14"/>
    </location>
</feature>